<feature type="domain" description="HTH marR-type" evidence="2">
    <location>
        <begin position="5"/>
        <end position="102"/>
    </location>
</feature>
<accession>A0ABV0ED14</accession>
<dbReference type="Proteomes" id="UP001482231">
    <property type="component" value="Unassembled WGS sequence"/>
</dbReference>
<keyword evidence="1" id="KW-0175">Coiled coil</keyword>
<dbReference type="RefSeq" id="WP_347307508.1">
    <property type="nucleotide sequence ID" value="NZ_JBAJEX010000002.1"/>
</dbReference>
<dbReference type="InterPro" id="IPR036388">
    <property type="entry name" value="WH-like_DNA-bd_sf"/>
</dbReference>
<dbReference type="InterPro" id="IPR000835">
    <property type="entry name" value="HTH_MarR-typ"/>
</dbReference>
<keyword evidence="4" id="KW-1185">Reference proteome</keyword>
<dbReference type="NCBIfam" id="TIGR04176">
    <property type="entry name" value="MarR_EPS"/>
    <property type="match status" value="1"/>
</dbReference>
<evidence type="ECO:0000313" key="3">
    <source>
        <dbReference type="EMBL" id="MEO1766444.1"/>
    </source>
</evidence>
<gene>
    <name evidence="3" type="ORF">V6E02_04380</name>
</gene>
<evidence type="ECO:0000259" key="2">
    <source>
        <dbReference type="SMART" id="SM00347"/>
    </source>
</evidence>
<dbReference type="EMBL" id="JBAJEX010000002">
    <property type="protein sequence ID" value="MEO1766444.1"/>
    <property type="molecule type" value="Genomic_DNA"/>
</dbReference>
<evidence type="ECO:0000313" key="4">
    <source>
        <dbReference type="Proteomes" id="UP001482231"/>
    </source>
</evidence>
<protein>
    <submittedName>
        <fullName evidence="3">MarR family EPS-associated transcriptional regulator</fullName>
    </submittedName>
</protein>
<organism evidence="3 4">
    <name type="scientific">Thiobacter aerophilum</name>
    <dbReference type="NCBI Taxonomy" id="3121275"/>
    <lineage>
        <taxon>Bacteria</taxon>
        <taxon>Pseudomonadati</taxon>
        <taxon>Pseudomonadota</taxon>
        <taxon>Betaproteobacteria</taxon>
        <taxon>Burkholderiales</taxon>
        <taxon>Thiobacteraceae</taxon>
        <taxon>Thiobacter</taxon>
    </lineage>
</organism>
<dbReference type="InterPro" id="IPR026433">
    <property type="entry name" value="MarR_EPS"/>
</dbReference>
<comment type="caution">
    <text evidence="3">The sequence shown here is derived from an EMBL/GenBank/DDBJ whole genome shotgun (WGS) entry which is preliminary data.</text>
</comment>
<dbReference type="Pfam" id="PF13412">
    <property type="entry name" value="HTH_24"/>
    <property type="match status" value="1"/>
</dbReference>
<dbReference type="InterPro" id="IPR036390">
    <property type="entry name" value="WH_DNA-bd_sf"/>
</dbReference>
<dbReference type="Gene3D" id="1.10.10.10">
    <property type="entry name" value="Winged helix-like DNA-binding domain superfamily/Winged helix DNA-binding domain"/>
    <property type="match status" value="1"/>
</dbReference>
<name>A0ABV0ED14_9BURK</name>
<evidence type="ECO:0000256" key="1">
    <source>
        <dbReference type="SAM" id="Coils"/>
    </source>
</evidence>
<dbReference type="SUPFAM" id="SSF46785">
    <property type="entry name" value="Winged helix' DNA-binding domain"/>
    <property type="match status" value="1"/>
</dbReference>
<feature type="coiled-coil region" evidence="1">
    <location>
        <begin position="88"/>
        <end position="115"/>
    </location>
</feature>
<proteinExistence type="predicted"/>
<dbReference type="SMART" id="SM00347">
    <property type="entry name" value="HTH_MARR"/>
    <property type="match status" value="1"/>
</dbReference>
<reference evidence="3 4" key="1">
    <citation type="submission" date="2024-02" db="EMBL/GenBank/DDBJ databases">
        <title>New thermophilic sulfur-oxidizing bacteria from a hot springs of the Uzon caldera (Kamchatka, Russia).</title>
        <authorList>
            <person name="Dukat A.M."/>
            <person name="Elcheninov A.G."/>
            <person name="Frolov E.N."/>
        </authorList>
    </citation>
    <scope>NUCLEOTIDE SEQUENCE [LARGE SCALE GENOMIC DNA]</scope>
    <source>
        <strain evidence="3 4">AK1</strain>
    </source>
</reference>
<sequence length="121" mass="13642">MSERTMLDTATRYRLLKLLEANPEASQRALARELGVSLGKVNYCLRALMDKGWVKARNFRNSDNKLAYLYVLTPKGAAEKARLTVEYLRIKLAEAEALEREIAALRAEAARLQKGKPETCS</sequence>